<evidence type="ECO:0000313" key="3">
    <source>
        <dbReference type="Proteomes" id="UP001362999"/>
    </source>
</evidence>
<name>A0AAW0AZ66_9AGAR</name>
<feature type="region of interest" description="Disordered" evidence="1">
    <location>
        <begin position="32"/>
        <end position="56"/>
    </location>
</feature>
<gene>
    <name evidence="2" type="ORF">R3P38DRAFT_3201489</name>
</gene>
<sequence>MPTATLAGAWQAPFMSLTRIHCRRTGTRCPLSSHAGGRCQRSPTQGTLSIPNTTATRAQTSTPVPIVVMNDKGHYTDAVTSTRRSSLRSWLVPSTVEFVASNHRYKFPAGLEDWTACHALQSRSVVHETATSSPRCAMIIDELAGCAYMGWASSARCTLLGCRVEMSGGAIVEYNAPSLSDLSLLTLVVVYTLPTSSAPSVPPLHVLLNGLIANGLDRIPPGFSLLGKPYRPASFPNPTATPSKAVPRKRSVVDTHSARVMKDSRLSGVSVTPYLPSLSPSAIAAPDVVDASSGGRLNALLVRGSALRRIRMQDCITEPGSGRAPRLLGLA</sequence>
<feature type="compositionally biased region" description="Polar residues" evidence="1">
    <location>
        <begin position="41"/>
        <end position="56"/>
    </location>
</feature>
<proteinExistence type="predicted"/>
<keyword evidence="3" id="KW-1185">Reference proteome</keyword>
<reference evidence="2 3" key="1">
    <citation type="journal article" date="2024" name="J Genomics">
        <title>Draft genome sequencing and assembly of Favolaschia claudopus CIRM-BRFM 2984 isolated from oak limbs.</title>
        <authorList>
            <person name="Navarro D."/>
            <person name="Drula E."/>
            <person name="Chaduli D."/>
            <person name="Cazenave R."/>
            <person name="Ahrendt S."/>
            <person name="Wang J."/>
            <person name="Lipzen A."/>
            <person name="Daum C."/>
            <person name="Barry K."/>
            <person name="Grigoriev I.V."/>
            <person name="Favel A."/>
            <person name="Rosso M.N."/>
            <person name="Martin F."/>
        </authorList>
    </citation>
    <scope>NUCLEOTIDE SEQUENCE [LARGE SCALE GENOMIC DNA]</scope>
    <source>
        <strain evidence="2 3">CIRM-BRFM 2984</strain>
    </source>
</reference>
<comment type="caution">
    <text evidence="2">The sequence shown here is derived from an EMBL/GenBank/DDBJ whole genome shotgun (WGS) entry which is preliminary data.</text>
</comment>
<organism evidence="2 3">
    <name type="scientific">Favolaschia claudopus</name>
    <dbReference type="NCBI Taxonomy" id="2862362"/>
    <lineage>
        <taxon>Eukaryota</taxon>
        <taxon>Fungi</taxon>
        <taxon>Dikarya</taxon>
        <taxon>Basidiomycota</taxon>
        <taxon>Agaricomycotina</taxon>
        <taxon>Agaricomycetes</taxon>
        <taxon>Agaricomycetidae</taxon>
        <taxon>Agaricales</taxon>
        <taxon>Marasmiineae</taxon>
        <taxon>Mycenaceae</taxon>
        <taxon>Favolaschia</taxon>
    </lineage>
</organism>
<protein>
    <submittedName>
        <fullName evidence="2">Uncharacterized protein</fullName>
    </submittedName>
</protein>
<evidence type="ECO:0000256" key="1">
    <source>
        <dbReference type="SAM" id="MobiDB-lite"/>
    </source>
</evidence>
<evidence type="ECO:0000313" key="2">
    <source>
        <dbReference type="EMBL" id="KAK7017832.1"/>
    </source>
</evidence>
<dbReference type="EMBL" id="JAWWNJ010000047">
    <property type="protein sequence ID" value="KAK7017832.1"/>
    <property type="molecule type" value="Genomic_DNA"/>
</dbReference>
<dbReference type="AlphaFoldDB" id="A0AAW0AZ66"/>
<dbReference type="Proteomes" id="UP001362999">
    <property type="component" value="Unassembled WGS sequence"/>
</dbReference>
<accession>A0AAW0AZ66</accession>